<dbReference type="Pfam" id="PF07714">
    <property type="entry name" value="PK_Tyr_Ser-Thr"/>
    <property type="match status" value="1"/>
</dbReference>
<feature type="domain" description="Protein kinase" evidence="15">
    <location>
        <begin position="256"/>
        <end position="426"/>
    </location>
</feature>
<keyword evidence="3" id="KW-0723">Serine/threonine-protein kinase</keyword>
<dbReference type="AlphaFoldDB" id="A0AAV3RT37"/>
<keyword evidence="6" id="KW-0677">Repeat</keyword>
<reference evidence="16 17" key="1">
    <citation type="submission" date="2024-01" db="EMBL/GenBank/DDBJ databases">
        <title>The complete chloroplast genome sequence of Lithospermum erythrorhizon: insights into the phylogenetic relationship among Boraginaceae species and the maternal lineages of purple gromwells.</title>
        <authorList>
            <person name="Okada T."/>
            <person name="Watanabe K."/>
        </authorList>
    </citation>
    <scope>NUCLEOTIDE SEQUENCE [LARGE SCALE GENOMIC DNA]</scope>
</reference>
<evidence type="ECO:0000256" key="11">
    <source>
        <dbReference type="ARBA" id="ARBA00023180"/>
    </source>
</evidence>
<proteinExistence type="predicted"/>
<evidence type="ECO:0000256" key="6">
    <source>
        <dbReference type="ARBA" id="ARBA00022737"/>
    </source>
</evidence>
<evidence type="ECO:0000256" key="2">
    <source>
        <dbReference type="ARBA" id="ARBA00012513"/>
    </source>
</evidence>
<dbReference type="InterPro" id="IPR011009">
    <property type="entry name" value="Kinase-like_dom_sf"/>
</dbReference>
<dbReference type="PANTHER" id="PTHR45974:SF266">
    <property type="entry name" value="LEUCINE-RICH REPEAT RECEPTOR PROTEIN KINASE HPCA1"/>
    <property type="match status" value="1"/>
</dbReference>
<keyword evidence="5" id="KW-0732">Signal</keyword>
<evidence type="ECO:0000313" key="17">
    <source>
        <dbReference type="Proteomes" id="UP001454036"/>
    </source>
</evidence>
<dbReference type="GO" id="GO:0005524">
    <property type="term" value="F:ATP binding"/>
    <property type="evidence" value="ECO:0007669"/>
    <property type="project" value="UniProtKB-KW"/>
</dbReference>
<dbReference type="InterPro" id="IPR008271">
    <property type="entry name" value="Ser/Thr_kinase_AS"/>
</dbReference>
<evidence type="ECO:0000256" key="10">
    <source>
        <dbReference type="ARBA" id="ARBA00023136"/>
    </source>
</evidence>
<dbReference type="SUPFAM" id="SSF56112">
    <property type="entry name" value="Protein kinase-like (PK-like)"/>
    <property type="match status" value="1"/>
</dbReference>
<keyword evidence="8" id="KW-0418">Kinase</keyword>
<dbReference type="InterPro" id="IPR000719">
    <property type="entry name" value="Prot_kinase_dom"/>
</dbReference>
<dbReference type="FunFam" id="1.10.510.10:FF:001023">
    <property type="entry name" value="Os07g0541700 protein"/>
    <property type="match status" value="1"/>
</dbReference>
<sequence length="426" mass="47460">MSHNKLSGVLNISSPRNELQLVDLQGNEITEFPPRSLIDELVFMFCRLAQNPVCYERYNDNYCTIPKPPNNSYSTPVNCSSPADQVCSPTCNCAYPFTGVIAFRAPSYLGTTKRYAQLEQNMLQWFHSYGLPVDSVALSNPRKNIANYLEINVQIFPFDQPYFNQSGAILVGYVLSRQIYKPPDDYGPYIFSSIGYKYTNGNSSPTPTESSDRSFVIGVAVSSSLLAILLLVAGVHIFRQKRRAQMAATRSDPFASWAPNKDIGGGYGKVYRGALPNGQLAAIKRAQHGSMQGALEFKTEIELLSRVHHRNVVSLLGFCFEQGEQMLVYEYIPNGTLRDSLPGKSGIRLDWIRRLRIALGAARGLLYLHDLADPPIIHRDVKSNNILLDEQLNAKVADFGLSKLMGELHRSYVSTQVKGTMVSEIS</sequence>
<comment type="catalytic activity">
    <reaction evidence="12">
        <text>L-threonyl-[protein] + ATP = O-phospho-L-threonyl-[protein] + ADP + H(+)</text>
        <dbReference type="Rhea" id="RHEA:46608"/>
        <dbReference type="Rhea" id="RHEA-COMP:11060"/>
        <dbReference type="Rhea" id="RHEA-COMP:11605"/>
        <dbReference type="ChEBI" id="CHEBI:15378"/>
        <dbReference type="ChEBI" id="CHEBI:30013"/>
        <dbReference type="ChEBI" id="CHEBI:30616"/>
        <dbReference type="ChEBI" id="CHEBI:61977"/>
        <dbReference type="ChEBI" id="CHEBI:456216"/>
        <dbReference type="EC" id="2.7.11.1"/>
    </reaction>
</comment>
<keyword evidence="7" id="KW-0547">Nucleotide-binding</keyword>
<keyword evidence="17" id="KW-1185">Reference proteome</keyword>
<keyword evidence="11" id="KW-0325">Glycoprotein</keyword>
<dbReference type="GO" id="GO:0016020">
    <property type="term" value="C:membrane"/>
    <property type="evidence" value="ECO:0007669"/>
    <property type="project" value="UniProtKB-SubCell"/>
</dbReference>
<evidence type="ECO:0000256" key="12">
    <source>
        <dbReference type="ARBA" id="ARBA00047899"/>
    </source>
</evidence>
<dbReference type="EMBL" id="BAABME010029496">
    <property type="protein sequence ID" value="GAA0183735.1"/>
    <property type="molecule type" value="Genomic_DNA"/>
</dbReference>
<feature type="transmembrane region" description="Helical" evidence="14">
    <location>
        <begin position="215"/>
        <end position="238"/>
    </location>
</feature>
<comment type="caution">
    <text evidence="16">The sequence shown here is derived from an EMBL/GenBank/DDBJ whole genome shotgun (WGS) entry which is preliminary data.</text>
</comment>
<evidence type="ECO:0000256" key="14">
    <source>
        <dbReference type="SAM" id="Phobius"/>
    </source>
</evidence>
<dbReference type="PANTHER" id="PTHR45974">
    <property type="entry name" value="RECEPTOR-LIKE PROTEIN 55"/>
    <property type="match status" value="1"/>
</dbReference>
<name>A0AAV3RT37_LITER</name>
<evidence type="ECO:0000256" key="7">
    <source>
        <dbReference type="ARBA" id="ARBA00022741"/>
    </source>
</evidence>
<evidence type="ECO:0000256" key="3">
    <source>
        <dbReference type="ARBA" id="ARBA00022527"/>
    </source>
</evidence>
<comment type="catalytic activity">
    <reaction evidence="13">
        <text>L-seryl-[protein] + ATP = O-phospho-L-seryl-[protein] + ADP + H(+)</text>
        <dbReference type="Rhea" id="RHEA:17989"/>
        <dbReference type="Rhea" id="RHEA-COMP:9863"/>
        <dbReference type="Rhea" id="RHEA-COMP:11604"/>
        <dbReference type="ChEBI" id="CHEBI:15378"/>
        <dbReference type="ChEBI" id="CHEBI:29999"/>
        <dbReference type="ChEBI" id="CHEBI:30616"/>
        <dbReference type="ChEBI" id="CHEBI:83421"/>
        <dbReference type="ChEBI" id="CHEBI:456216"/>
        <dbReference type="EC" id="2.7.11.1"/>
    </reaction>
</comment>
<evidence type="ECO:0000256" key="9">
    <source>
        <dbReference type="ARBA" id="ARBA00022840"/>
    </source>
</evidence>
<keyword evidence="16" id="KW-0675">Receptor</keyword>
<evidence type="ECO:0000256" key="1">
    <source>
        <dbReference type="ARBA" id="ARBA00004370"/>
    </source>
</evidence>
<evidence type="ECO:0000259" key="15">
    <source>
        <dbReference type="PROSITE" id="PS50011"/>
    </source>
</evidence>
<keyword evidence="4" id="KW-0808">Transferase</keyword>
<dbReference type="PROSITE" id="PS50011">
    <property type="entry name" value="PROTEIN_KINASE_DOM"/>
    <property type="match status" value="1"/>
</dbReference>
<dbReference type="GO" id="GO:0004674">
    <property type="term" value="F:protein serine/threonine kinase activity"/>
    <property type="evidence" value="ECO:0007669"/>
    <property type="project" value="UniProtKB-KW"/>
</dbReference>
<keyword evidence="9" id="KW-0067">ATP-binding</keyword>
<evidence type="ECO:0000313" key="16">
    <source>
        <dbReference type="EMBL" id="GAA0183735.1"/>
    </source>
</evidence>
<protein>
    <recommendedName>
        <fullName evidence="2">non-specific serine/threonine protein kinase</fullName>
        <ecNumber evidence="2">2.7.11.1</ecNumber>
    </recommendedName>
</protein>
<dbReference type="EC" id="2.7.11.1" evidence="2"/>
<dbReference type="PROSITE" id="PS00108">
    <property type="entry name" value="PROTEIN_KINASE_ST"/>
    <property type="match status" value="1"/>
</dbReference>
<accession>A0AAV3RT37</accession>
<gene>
    <name evidence="16" type="ORF">LIER_42455</name>
</gene>
<evidence type="ECO:0000256" key="8">
    <source>
        <dbReference type="ARBA" id="ARBA00022777"/>
    </source>
</evidence>
<evidence type="ECO:0000256" key="5">
    <source>
        <dbReference type="ARBA" id="ARBA00022729"/>
    </source>
</evidence>
<dbReference type="SMART" id="SM00220">
    <property type="entry name" value="S_TKc"/>
    <property type="match status" value="1"/>
</dbReference>
<keyword evidence="14" id="KW-1133">Transmembrane helix</keyword>
<evidence type="ECO:0000256" key="4">
    <source>
        <dbReference type="ARBA" id="ARBA00022679"/>
    </source>
</evidence>
<dbReference type="Gene3D" id="1.10.510.10">
    <property type="entry name" value="Transferase(Phosphotransferase) domain 1"/>
    <property type="match status" value="1"/>
</dbReference>
<evidence type="ECO:0000256" key="13">
    <source>
        <dbReference type="ARBA" id="ARBA00048679"/>
    </source>
</evidence>
<organism evidence="16 17">
    <name type="scientific">Lithospermum erythrorhizon</name>
    <name type="common">Purple gromwell</name>
    <name type="synonym">Lithospermum officinale var. erythrorhizon</name>
    <dbReference type="NCBI Taxonomy" id="34254"/>
    <lineage>
        <taxon>Eukaryota</taxon>
        <taxon>Viridiplantae</taxon>
        <taxon>Streptophyta</taxon>
        <taxon>Embryophyta</taxon>
        <taxon>Tracheophyta</taxon>
        <taxon>Spermatophyta</taxon>
        <taxon>Magnoliopsida</taxon>
        <taxon>eudicotyledons</taxon>
        <taxon>Gunneridae</taxon>
        <taxon>Pentapetalae</taxon>
        <taxon>asterids</taxon>
        <taxon>lamiids</taxon>
        <taxon>Boraginales</taxon>
        <taxon>Boraginaceae</taxon>
        <taxon>Boraginoideae</taxon>
        <taxon>Lithospermeae</taxon>
        <taxon>Lithospermum</taxon>
    </lineage>
</organism>
<dbReference type="Gene3D" id="3.30.200.20">
    <property type="entry name" value="Phosphorylase Kinase, domain 1"/>
    <property type="match status" value="1"/>
</dbReference>
<comment type="subcellular location">
    <subcellularLocation>
        <location evidence="1">Membrane</location>
    </subcellularLocation>
</comment>
<keyword evidence="14 16" id="KW-0812">Transmembrane</keyword>
<dbReference type="InterPro" id="IPR001245">
    <property type="entry name" value="Ser-Thr/Tyr_kinase_cat_dom"/>
</dbReference>
<keyword evidence="10 14" id="KW-0472">Membrane</keyword>
<dbReference type="Proteomes" id="UP001454036">
    <property type="component" value="Unassembled WGS sequence"/>
</dbReference>